<protein>
    <submittedName>
        <fullName evidence="2">Uncharacterized protein</fullName>
    </submittedName>
</protein>
<accession>A0ABR5SC09</accession>
<feature type="region of interest" description="Disordered" evidence="1">
    <location>
        <begin position="1"/>
        <end position="35"/>
    </location>
</feature>
<dbReference type="EMBL" id="LNQR01000113">
    <property type="protein sequence ID" value="KWT78508.1"/>
    <property type="molecule type" value="Genomic_DNA"/>
</dbReference>
<name>A0ABR5SC09_9BACT</name>
<gene>
    <name evidence="2" type="ORF">ASN18_2805</name>
</gene>
<dbReference type="Proteomes" id="UP000060487">
    <property type="component" value="Unassembled WGS sequence"/>
</dbReference>
<reference evidence="2 3" key="1">
    <citation type="submission" date="2015-11" db="EMBL/GenBank/DDBJ databases">
        <authorList>
            <person name="Lin W."/>
        </authorList>
    </citation>
    <scope>NUCLEOTIDE SEQUENCE [LARGE SCALE GENOMIC DNA]</scope>
    <source>
        <strain evidence="2 3">HCH-1</strain>
    </source>
</reference>
<organism evidence="2 3">
    <name type="scientific">Candidatus Magnetominusculus xianensis</name>
    <dbReference type="NCBI Taxonomy" id="1748249"/>
    <lineage>
        <taxon>Bacteria</taxon>
        <taxon>Pseudomonadati</taxon>
        <taxon>Nitrospirota</taxon>
        <taxon>Nitrospiria</taxon>
        <taxon>Nitrospirales</taxon>
        <taxon>Nitrospiraceae</taxon>
        <taxon>Candidatus Magnetominusculus</taxon>
    </lineage>
</organism>
<evidence type="ECO:0000256" key="1">
    <source>
        <dbReference type="SAM" id="MobiDB-lite"/>
    </source>
</evidence>
<sequence>MRGFQGPSVFDPAQDGQQFRRGDGPYGPFPQPGKHVPLKATQDVLGVVGGPSWLILGEPLHGHGLKGSIHRGCLCRLGDFAMLSRINAIGQQAAGLLPAFPCQFQSHVGIDSQGQELFLPIETVLETPPLTPGGGNLEEHAAPIGHFKRLFGWLGLPDGGIGQGHGRVLQKRDPGSTPWGYWGACRPNITLLHDFFVTPNFWG</sequence>
<evidence type="ECO:0000313" key="2">
    <source>
        <dbReference type="EMBL" id="KWT78508.1"/>
    </source>
</evidence>
<evidence type="ECO:0000313" key="3">
    <source>
        <dbReference type="Proteomes" id="UP000060487"/>
    </source>
</evidence>
<keyword evidence="3" id="KW-1185">Reference proteome</keyword>
<proteinExistence type="predicted"/>
<comment type="caution">
    <text evidence="2">The sequence shown here is derived from an EMBL/GenBank/DDBJ whole genome shotgun (WGS) entry which is preliminary data.</text>
</comment>